<evidence type="ECO:0000313" key="2">
    <source>
        <dbReference type="EMBL" id="SMO79362.1"/>
    </source>
</evidence>
<dbReference type="InterPro" id="IPR023213">
    <property type="entry name" value="CAT-like_dom_sf"/>
</dbReference>
<dbReference type="InterPro" id="IPR001242">
    <property type="entry name" value="Condensation_dom"/>
</dbReference>
<protein>
    <submittedName>
        <fullName evidence="2">Uncharacterized protein, contains a NRPS condensation (Elongation) domain</fullName>
    </submittedName>
</protein>
<gene>
    <name evidence="2" type="ORF">SAMN06265348_10767</name>
</gene>
<dbReference type="AlphaFoldDB" id="A0A521E676"/>
<name>A0A521E676_9SPHI</name>
<organism evidence="2 3">
    <name type="scientific">Pedobacter westerhofensis</name>
    <dbReference type="NCBI Taxonomy" id="425512"/>
    <lineage>
        <taxon>Bacteria</taxon>
        <taxon>Pseudomonadati</taxon>
        <taxon>Bacteroidota</taxon>
        <taxon>Sphingobacteriia</taxon>
        <taxon>Sphingobacteriales</taxon>
        <taxon>Sphingobacteriaceae</taxon>
        <taxon>Pedobacter</taxon>
    </lineage>
</organism>
<sequence>MMLSMRRKLFFLERMIYGNGNTAFNAVVPVKIRGTFPPENLIYALGRIQDKHPFLKAFVAVDQKRAPWFIVSENELPIPVRMVPRVTDQDWATEVTREWETVFNMEKGPLMRVVWIRGEECSELILVMHHCVCDGRSAMSILEDLLLLLDNRDAAIGQEVPILSISDIVPPEVLRDTRKVLKAKLDGTVTSMLLWLMPLKKTPVERKRDYMINWKLDQKLSDHLLKISKVSGATINTLLCKTVLSAFKKIRQNEFHNKIGCPVDIRKYMPQIKEENLFAFVTRVMLSANDQLDFISDAKRMQEDVAQKTAVLDPYKMIMKMEESHAALGNFINFLRYSKPDKDCLFSNLGRINIRHQYRDFEVETIYSPSAIGPFGQTTGFVASTFRGQMDFTFIGSEGFLPYEEALAIKDQIEEIIGAIEIA</sequence>
<dbReference type="Gene3D" id="3.30.559.30">
    <property type="entry name" value="Nonribosomal peptide synthetase, condensation domain"/>
    <property type="match status" value="1"/>
</dbReference>
<dbReference type="OrthoDB" id="5562587at2"/>
<proteinExistence type="predicted"/>
<dbReference type="PANTHER" id="PTHR28037">
    <property type="entry name" value="ALCOHOL O-ACETYLTRANSFERASE 1-RELATED"/>
    <property type="match status" value="1"/>
</dbReference>
<accession>A0A521E676</accession>
<dbReference type="InterPro" id="IPR052058">
    <property type="entry name" value="Alcohol_O-acetyltransferase"/>
</dbReference>
<dbReference type="Proteomes" id="UP000320300">
    <property type="component" value="Unassembled WGS sequence"/>
</dbReference>
<dbReference type="GO" id="GO:0003824">
    <property type="term" value="F:catalytic activity"/>
    <property type="evidence" value="ECO:0007669"/>
    <property type="project" value="InterPro"/>
</dbReference>
<dbReference type="SUPFAM" id="SSF52777">
    <property type="entry name" value="CoA-dependent acyltransferases"/>
    <property type="match status" value="2"/>
</dbReference>
<dbReference type="PANTHER" id="PTHR28037:SF1">
    <property type="entry name" value="ALCOHOL O-ACETYLTRANSFERASE 1-RELATED"/>
    <property type="match status" value="1"/>
</dbReference>
<evidence type="ECO:0000313" key="3">
    <source>
        <dbReference type="Proteomes" id="UP000320300"/>
    </source>
</evidence>
<dbReference type="Pfam" id="PF00668">
    <property type="entry name" value="Condensation"/>
    <property type="match status" value="1"/>
</dbReference>
<dbReference type="EMBL" id="FXTN01000007">
    <property type="protein sequence ID" value="SMO79362.1"/>
    <property type="molecule type" value="Genomic_DNA"/>
</dbReference>
<evidence type="ECO:0000259" key="1">
    <source>
        <dbReference type="Pfam" id="PF00668"/>
    </source>
</evidence>
<feature type="domain" description="Condensation" evidence="1">
    <location>
        <begin position="18"/>
        <end position="146"/>
    </location>
</feature>
<dbReference type="Gene3D" id="3.30.559.10">
    <property type="entry name" value="Chloramphenicol acetyltransferase-like domain"/>
    <property type="match status" value="1"/>
</dbReference>
<keyword evidence="3" id="KW-1185">Reference proteome</keyword>
<reference evidence="2 3" key="1">
    <citation type="submission" date="2017-05" db="EMBL/GenBank/DDBJ databases">
        <authorList>
            <person name="Varghese N."/>
            <person name="Submissions S."/>
        </authorList>
    </citation>
    <scope>NUCLEOTIDE SEQUENCE [LARGE SCALE GENOMIC DNA]</scope>
    <source>
        <strain evidence="2 3">DSM 19036</strain>
    </source>
</reference>